<name>A0A1G8DH84_9FLAO</name>
<keyword evidence="1" id="KW-0732">Signal</keyword>
<evidence type="ECO:0000256" key="1">
    <source>
        <dbReference type="SAM" id="SignalP"/>
    </source>
</evidence>
<organism evidence="3 4">
    <name type="scientific">Chryseobacterium taeanense</name>
    <dbReference type="NCBI Taxonomy" id="311334"/>
    <lineage>
        <taxon>Bacteria</taxon>
        <taxon>Pseudomonadati</taxon>
        <taxon>Bacteroidota</taxon>
        <taxon>Flavobacteriia</taxon>
        <taxon>Flavobacteriales</taxon>
        <taxon>Weeksellaceae</taxon>
        <taxon>Chryseobacterium group</taxon>
        <taxon>Chryseobacterium</taxon>
    </lineage>
</organism>
<dbReference type="STRING" id="311334.SAMN05421846_101182"/>
<protein>
    <recommendedName>
        <fullName evidence="2">DUF5777 domain-containing protein</fullName>
    </recommendedName>
</protein>
<feature type="domain" description="DUF5777" evidence="2">
    <location>
        <begin position="41"/>
        <end position="281"/>
    </location>
</feature>
<dbReference type="OrthoDB" id="1117410at2"/>
<dbReference type="RefSeq" id="WP_089853325.1">
    <property type="nucleotide sequence ID" value="NZ_FNDW01000001.1"/>
</dbReference>
<keyword evidence="4" id="KW-1185">Reference proteome</keyword>
<evidence type="ECO:0000313" key="3">
    <source>
        <dbReference type="EMBL" id="SDH56994.1"/>
    </source>
</evidence>
<feature type="chain" id="PRO_5011506669" description="DUF5777 domain-containing protein" evidence="1">
    <location>
        <begin position="19"/>
        <end position="281"/>
    </location>
</feature>
<dbReference type="SUPFAM" id="SSF56935">
    <property type="entry name" value="Porins"/>
    <property type="match status" value="1"/>
</dbReference>
<dbReference type="EMBL" id="FNDW01000001">
    <property type="protein sequence ID" value="SDH56994.1"/>
    <property type="molecule type" value="Genomic_DNA"/>
</dbReference>
<evidence type="ECO:0000259" key="2">
    <source>
        <dbReference type="Pfam" id="PF19089"/>
    </source>
</evidence>
<reference evidence="4" key="1">
    <citation type="submission" date="2016-10" db="EMBL/GenBank/DDBJ databases">
        <authorList>
            <person name="Varghese N."/>
            <person name="Submissions S."/>
        </authorList>
    </citation>
    <scope>NUCLEOTIDE SEQUENCE [LARGE SCALE GENOMIC DNA]</scope>
    <source>
        <strain evidence="4">DSM 17071</strain>
    </source>
</reference>
<dbReference type="Proteomes" id="UP000198869">
    <property type="component" value="Unassembled WGS sequence"/>
</dbReference>
<dbReference type="InterPro" id="IPR045916">
    <property type="entry name" value="DUF5777"/>
</dbReference>
<gene>
    <name evidence="3" type="ORF">SAMN05421846_101182</name>
</gene>
<sequence length="281" mass="31907">MTKTVLLLSLLISGLAFAQEDLLKDIDTIQTKNTDTSQPAFKALQIVTGQSTKLAAKKEWYIVVAHRFGDVSKGFKDFFGLDDASTKLGAIYGATDWLSFNLSRETNQKTFEGGAKYRLLKQNENFPVDIVGYNVMAVNTDLKKDNYPHLQFGDRLSYLTQALISRRFNDDFSLQLTPSYVHKNLYDPNIEDKNQFLAGLGGRYKISKRISINAEYFVNFDNHSFYKNPLSLGMDIETGGHVFQLLFTNSQINSDIGYLTNATGKWEKGQIFFGFNLYRVF</sequence>
<dbReference type="Pfam" id="PF19089">
    <property type="entry name" value="DUF5777"/>
    <property type="match status" value="1"/>
</dbReference>
<proteinExistence type="predicted"/>
<evidence type="ECO:0000313" key="4">
    <source>
        <dbReference type="Proteomes" id="UP000198869"/>
    </source>
</evidence>
<accession>A0A1G8DH84</accession>
<dbReference type="AlphaFoldDB" id="A0A1G8DH84"/>
<feature type="signal peptide" evidence="1">
    <location>
        <begin position="1"/>
        <end position="18"/>
    </location>
</feature>